<feature type="region of interest" description="Disordered" evidence="1">
    <location>
        <begin position="1"/>
        <end position="38"/>
    </location>
</feature>
<evidence type="ECO:0000313" key="2">
    <source>
        <dbReference type="EMBL" id="KAG0513454.1"/>
    </source>
</evidence>
<comment type="caution">
    <text evidence="2">The sequence shown here is derived from an EMBL/GenBank/DDBJ whole genome shotgun (WGS) entry which is preliminary data.</text>
</comment>
<feature type="compositionally biased region" description="Low complexity" evidence="1">
    <location>
        <begin position="59"/>
        <end position="71"/>
    </location>
</feature>
<feature type="region of interest" description="Disordered" evidence="1">
    <location>
        <begin position="59"/>
        <end position="109"/>
    </location>
</feature>
<evidence type="ECO:0000256" key="1">
    <source>
        <dbReference type="SAM" id="MobiDB-lite"/>
    </source>
</evidence>
<dbReference type="AlphaFoldDB" id="A0A921Q0M3"/>
<organism evidence="2 3">
    <name type="scientific">Sorghum bicolor</name>
    <name type="common">Sorghum</name>
    <name type="synonym">Sorghum vulgare</name>
    <dbReference type="NCBI Taxonomy" id="4558"/>
    <lineage>
        <taxon>Eukaryota</taxon>
        <taxon>Viridiplantae</taxon>
        <taxon>Streptophyta</taxon>
        <taxon>Embryophyta</taxon>
        <taxon>Tracheophyta</taxon>
        <taxon>Spermatophyta</taxon>
        <taxon>Magnoliopsida</taxon>
        <taxon>Liliopsida</taxon>
        <taxon>Poales</taxon>
        <taxon>Poaceae</taxon>
        <taxon>PACMAD clade</taxon>
        <taxon>Panicoideae</taxon>
        <taxon>Andropogonodae</taxon>
        <taxon>Andropogoneae</taxon>
        <taxon>Sorghinae</taxon>
        <taxon>Sorghum</taxon>
    </lineage>
</organism>
<dbReference type="EMBL" id="CM027689">
    <property type="protein sequence ID" value="KAG0513454.1"/>
    <property type="molecule type" value="Genomic_DNA"/>
</dbReference>
<sequence length="109" mass="11167">MHTIRRNIENKKRKKIDEPTSSGGSIQGKPDGLSRGRVAAAGLGSGRAVAAAVARPLRAAAGGRRWAAASKGRNDDGSAEGRRRGQKQQRAEGSRIRVAASGAAPGGDA</sequence>
<feature type="compositionally biased region" description="Basic and acidic residues" evidence="1">
    <location>
        <begin position="72"/>
        <end position="95"/>
    </location>
</feature>
<reference evidence="2" key="1">
    <citation type="journal article" date="2019" name="BMC Genomics">
        <title>A new reference genome for Sorghum bicolor reveals high levels of sequence similarity between sweet and grain genotypes: implications for the genetics of sugar metabolism.</title>
        <authorList>
            <person name="Cooper E.A."/>
            <person name="Brenton Z.W."/>
            <person name="Flinn B.S."/>
            <person name="Jenkins J."/>
            <person name="Shu S."/>
            <person name="Flowers D."/>
            <person name="Luo F."/>
            <person name="Wang Y."/>
            <person name="Xia P."/>
            <person name="Barry K."/>
            <person name="Daum C."/>
            <person name="Lipzen A."/>
            <person name="Yoshinaga Y."/>
            <person name="Schmutz J."/>
            <person name="Saski C."/>
            <person name="Vermerris W."/>
            <person name="Kresovich S."/>
        </authorList>
    </citation>
    <scope>NUCLEOTIDE SEQUENCE</scope>
</reference>
<evidence type="ECO:0000313" key="3">
    <source>
        <dbReference type="Proteomes" id="UP000807115"/>
    </source>
</evidence>
<proteinExistence type="predicted"/>
<dbReference type="Proteomes" id="UP000807115">
    <property type="component" value="Chromosome 10"/>
</dbReference>
<protein>
    <submittedName>
        <fullName evidence="2">Uncharacterized protein</fullName>
    </submittedName>
</protein>
<accession>A0A921Q0M3</accession>
<feature type="compositionally biased region" description="Basic and acidic residues" evidence="1">
    <location>
        <begin position="1"/>
        <end position="18"/>
    </location>
</feature>
<name>A0A921Q0M3_SORBI</name>
<reference evidence="2" key="2">
    <citation type="submission" date="2020-10" db="EMBL/GenBank/DDBJ databases">
        <authorList>
            <person name="Cooper E.A."/>
            <person name="Brenton Z.W."/>
            <person name="Flinn B.S."/>
            <person name="Jenkins J."/>
            <person name="Shu S."/>
            <person name="Flowers D."/>
            <person name="Luo F."/>
            <person name="Wang Y."/>
            <person name="Xia P."/>
            <person name="Barry K."/>
            <person name="Daum C."/>
            <person name="Lipzen A."/>
            <person name="Yoshinaga Y."/>
            <person name="Schmutz J."/>
            <person name="Saski C."/>
            <person name="Vermerris W."/>
            <person name="Kresovich S."/>
        </authorList>
    </citation>
    <scope>NUCLEOTIDE SEQUENCE</scope>
</reference>
<gene>
    <name evidence="2" type="ORF">BDA96_10G103600</name>
</gene>